<dbReference type="SMART" id="SM00953">
    <property type="entry name" value="RES"/>
    <property type="match status" value="1"/>
</dbReference>
<organism evidence="3 4">
    <name type="scientific">Burkholderia gladioli</name>
    <name type="common">Pseudomonas marginata</name>
    <name type="synonym">Phytomonas marginata</name>
    <dbReference type="NCBI Taxonomy" id="28095"/>
    <lineage>
        <taxon>Bacteria</taxon>
        <taxon>Pseudomonadati</taxon>
        <taxon>Pseudomonadota</taxon>
        <taxon>Betaproteobacteria</taxon>
        <taxon>Burkholderiales</taxon>
        <taxon>Burkholderiaceae</taxon>
        <taxon>Burkholderia</taxon>
    </lineage>
</organism>
<dbReference type="AlphaFoldDB" id="A0A2A7SA06"/>
<name>A0A2A7SA06_BURGA</name>
<evidence type="ECO:0000256" key="1">
    <source>
        <dbReference type="SAM" id="MobiDB-lite"/>
    </source>
</evidence>
<evidence type="ECO:0000259" key="2">
    <source>
        <dbReference type="SMART" id="SM00953"/>
    </source>
</evidence>
<accession>A0A2A7SA06</accession>
<evidence type="ECO:0000313" key="4">
    <source>
        <dbReference type="Proteomes" id="UP000220629"/>
    </source>
</evidence>
<dbReference type="InterPro" id="IPR014914">
    <property type="entry name" value="RES_dom"/>
</dbReference>
<feature type="region of interest" description="Disordered" evidence="1">
    <location>
        <begin position="157"/>
        <end position="177"/>
    </location>
</feature>
<proteinExistence type="predicted"/>
<evidence type="ECO:0000313" key="3">
    <source>
        <dbReference type="EMBL" id="PEH40534.1"/>
    </source>
</evidence>
<comment type="caution">
    <text evidence="3">The sequence shown here is derived from an EMBL/GenBank/DDBJ whole genome shotgun (WGS) entry which is preliminary data.</text>
</comment>
<dbReference type="Pfam" id="PF08808">
    <property type="entry name" value="RES"/>
    <property type="match status" value="1"/>
</dbReference>
<sequence length="177" mass="19063">MILTPLQDITAYRMHVPKWAVAPTSGAGAARAGGRANRVGTPALYLALEVATAVAEYQQLSPLLPPGTLVSYRVTATPVVDFTGGFRADLWPPLWESFFCDWRRDWFNARIEPPSWVLGDEAIAAGAKGILFRSTQATGGTNLVLFVDQLGEGDRLDVHDPAGALPRDQASWDGPSS</sequence>
<reference evidence="4" key="1">
    <citation type="submission" date="2017-09" db="EMBL/GenBank/DDBJ databases">
        <title>FDA dAtabase for Regulatory Grade micrObial Sequences (FDA-ARGOS): Supporting development and validation of Infectious Disease Dx tests.</title>
        <authorList>
            <person name="Minogue T."/>
            <person name="Wolcott M."/>
            <person name="Wasieloski L."/>
            <person name="Aguilar W."/>
            <person name="Moore D."/>
            <person name="Tallon L."/>
            <person name="Sadzewicz L."/>
            <person name="Ott S."/>
            <person name="Zhao X."/>
            <person name="Nagaraj S."/>
            <person name="Vavikolanu K."/>
            <person name="Aluvathingal J."/>
            <person name="Nadendla S."/>
            <person name="Sichtig H."/>
        </authorList>
    </citation>
    <scope>NUCLEOTIDE SEQUENCE [LARGE SCALE GENOMIC DNA]</scope>
    <source>
        <strain evidence="4">FDAARGOS_390</strain>
    </source>
</reference>
<protein>
    <submittedName>
        <fullName evidence="3">RES protein</fullName>
    </submittedName>
</protein>
<dbReference type="Proteomes" id="UP000220629">
    <property type="component" value="Unassembled WGS sequence"/>
</dbReference>
<dbReference type="RefSeq" id="WP_098153238.1">
    <property type="nucleotide sequence ID" value="NZ_JAYNCN010000044.1"/>
</dbReference>
<feature type="domain" description="RES" evidence="2">
    <location>
        <begin position="23"/>
        <end position="156"/>
    </location>
</feature>
<gene>
    <name evidence="3" type="ORF">CRM94_16105</name>
</gene>
<dbReference type="EMBL" id="PDDY01000002">
    <property type="protein sequence ID" value="PEH40534.1"/>
    <property type="molecule type" value="Genomic_DNA"/>
</dbReference>